<dbReference type="GO" id="GO:0005351">
    <property type="term" value="F:carbohydrate:proton symporter activity"/>
    <property type="evidence" value="ECO:0007669"/>
    <property type="project" value="TreeGrafter"/>
</dbReference>
<feature type="transmembrane region" description="Helical" evidence="5">
    <location>
        <begin position="144"/>
        <end position="165"/>
    </location>
</feature>
<keyword evidence="2 5" id="KW-0812">Transmembrane</keyword>
<dbReference type="InterPro" id="IPR036259">
    <property type="entry name" value="MFS_trans_sf"/>
</dbReference>
<feature type="transmembrane region" description="Helical" evidence="5">
    <location>
        <begin position="112"/>
        <end position="132"/>
    </location>
</feature>
<reference evidence="7 8" key="1">
    <citation type="journal article" date="2010" name="Genome Biol.">
        <title>A first genome assembly of the barley fungal pathogen Pyrenophora teres f. teres.</title>
        <authorList>
            <person name="Ellwood S.R."/>
            <person name="Liu Z."/>
            <person name="Syme R.A."/>
            <person name="Lai Z."/>
            <person name="Hane J.K."/>
            <person name="Keiper F."/>
            <person name="Moffat C.S."/>
            <person name="Oliver R.P."/>
            <person name="Friesen T.L."/>
        </authorList>
    </citation>
    <scope>NUCLEOTIDE SEQUENCE [LARGE SCALE GENOMIC DNA]</scope>
    <source>
        <strain evidence="7 8">0-1</strain>
    </source>
</reference>
<keyword evidence="4 5" id="KW-0472">Membrane</keyword>
<dbReference type="Gene3D" id="1.20.1250.20">
    <property type="entry name" value="MFS general substrate transporter like domains"/>
    <property type="match status" value="1"/>
</dbReference>
<feature type="signal peptide" evidence="6">
    <location>
        <begin position="1"/>
        <end position="19"/>
    </location>
</feature>
<dbReference type="eggNOG" id="KOG0254">
    <property type="taxonomic scope" value="Eukaryota"/>
</dbReference>
<dbReference type="InterPro" id="IPR050360">
    <property type="entry name" value="MFS_Sugar_Transporters"/>
</dbReference>
<sequence>MVLLIGCIWVLESPRWLIAQKRAPEGWAILRKLHADPNDPDEVAAHEEFYQMKKQIELELKNATGYLSIFQTPAYRKRVYISCFIHYAANATGVLVINNYSITMYKNLGLTGYLPLLMYCVYTLIGALGNLFSLLTIDKTGRRFALLTGLIGCMICVIVEAAMVGRLVKGSSNSLADQKVAIVAIMM</sequence>
<organism evidence="8">
    <name type="scientific">Pyrenophora teres f. teres (strain 0-1)</name>
    <name type="common">Barley net blotch fungus</name>
    <name type="synonym">Drechslera teres f. teres</name>
    <dbReference type="NCBI Taxonomy" id="861557"/>
    <lineage>
        <taxon>Eukaryota</taxon>
        <taxon>Fungi</taxon>
        <taxon>Dikarya</taxon>
        <taxon>Ascomycota</taxon>
        <taxon>Pezizomycotina</taxon>
        <taxon>Dothideomycetes</taxon>
        <taxon>Pleosporomycetidae</taxon>
        <taxon>Pleosporales</taxon>
        <taxon>Pleosporineae</taxon>
        <taxon>Pleosporaceae</taxon>
        <taxon>Pyrenophora</taxon>
    </lineage>
</organism>
<name>E3S0K4_PYRTT</name>
<evidence type="ECO:0000256" key="1">
    <source>
        <dbReference type="ARBA" id="ARBA00004141"/>
    </source>
</evidence>
<keyword evidence="8" id="KW-1185">Reference proteome</keyword>
<dbReference type="InterPro" id="IPR005828">
    <property type="entry name" value="MFS_sugar_transport-like"/>
</dbReference>
<dbReference type="AlphaFoldDB" id="E3S0K4"/>
<dbReference type="PANTHER" id="PTHR48022:SF11">
    <property type="entry name" value="MONOSACCHARIDE TRANSPORTER (HXT8), PUTATIVE (AFU_ORTHOLOGUE AFUA_2G08120)-RELATED"/>
    <property type="match status" value="1"/>
</dbReference>
<evidence type="ECO:0000313" key="7">
    <source>
        <dbReference type="EMBL" id="EFQ88506.1"/>
    </source>
</evidence>
<evidence type="ECO:0000256" key="5">
    <source>
        <dbReference type="SAM" id="Phobius"/>
    </source>
</evidence>
<gene>
    <name evidence="7" type="ORF">PTT_15589</name>
</gene>
<dbReference type="PANTHER" id="PTHR48022">
    <property type="entry name" value="PLASTIDIC GLUCOSE TRANSPORTER 4"/>
    <property type="match status" value="1"/>
</dbReference>
<evidence type="ECO:0000256" key="2">
    <source>
        <dbReference type="ARBA" id="ARBA00022692"/>
    </source>
</evidence>
<evidence type="ECO:0008006" key="9">
    <source>
        <dbReference type="Google" id="ProtNLM"/>
    </source>
</evidence>
<accession>E3S0K4</accession>
<proteinExistence type="predicted"/>
<evidence type="ECO:0000256" key="6">
    <source>
        <dbReference type="SAM" id="SignalP"/>
    </source>
</evidence>
<dbReference type="GO" id="GO:0016020">
    <property type="term" value="C:membrane"/>
    <property type="evidence" value="ECO:0007669"/>
    <property type="project" value="UniProtKB-SubCell"/>
</dbReference>
<dbReference type="Proteomes" id="UP000001067">
    <property type="component" value="Unassembled WGS sequence"/>
</dbReference>
<evidence type="ECO:0000256" key="3">
    <source>
        <dbReference type="ARBA" id="ARBA00022989"/>
    </source>
</evidence>
<protein>
    <recommendedName>
        <fullName evidence="9">Major facilitator superfamily (MFS) profile domain-containing protein</fullName>
    </recommendedName>
</protein>
<keyword evidence="3 5" id="KW-1133">Transmembrane helix</keyword>
<dbReference type="Pfam" id="PF00083">
    <property type="entry name" value="Sugar_tr"/>
    <property type="match status" value="1"/>
</dbReference>
<dbReference type="SUPFAM" id="SSF103473">
    <property type="entry name" value="MFS general substrate transporter"/>
    <property type="match status" value="1"/>
</dbReference>
<dbReference type="HOGENOM" id="CLU_1448422_0_0_1"/>
<evidence type="ECO:0000256" key="4">
    <source>
        <dbReference type="ARBA" id="ARBA00023136"/>
    </source>
</evidence>
<comment type="subcellular location">
    <subcellularLocation>
        <location evidence="1">Membrane</location>
        <topology evidence="1">Multi-pass membrane protein</topology>
    </subcellularLocation>
</comment>
<feature type="transmembrane region" description="Helical" evidence="5">
    <location>
        <begin position="79"/>
        <end position="100"/>
    </location>
</feature>
<dbReference type="EMBL" id="GL536325">
    <property type="protein sequence ID" value="EFQ88506.1"/>
    <property type="molecule type" value="Genomic_DNA"/>
</dbReference>
<keyword evidence="6" id="KW-0732">Signal</keyword>
<dbReference type="KEGG" id="pte:PTT_15589"/>
<dbReference type="OrthoDB" id="6612291at2759"/>
<feature type="chain" id="PRO_5003181008" description="Major facilitator superfamily (MFS) profile domain-containing protein" evidence="6">
    <location>
        <begin position="20"/>
        <end position="187"/>
    </location>
</feature>
<evidence type="ECO:0000313" key="8">
    <source>
        <dbReference type="Proteomes" id="UP000001067"/>
    </source>
</evidence>